<evidence type="ECO:0008006" key="3">
    <source>
        <dbReference type="Google" id="ProtNLM"/>
    </source>
</evidence>
<reference evidence="2" key="1">
    <citation type="journal article" date="2019" name="Int. J. Syst. Evol. Microbiol.">
        <title>The Global Catalogue of Microorganisms (GCM) 10K type strain sequencing project: providing services to taxonomists for standard genome sequencing and annotation.</title>
        <authorList>
            <consortium name="The Broad Institute Genomics Platform"/>
            <consortium name="The Broad Institute Genome Sequencing Center for Infectious Disease"/>
            <person name="Wu L."/>
            <person name="Ma J."/>
        </authorList>
    </citation>
    <scope>NUCLEOTIDE SEQUENCE [LARGE SCALE GENOMIC DNA]</scope>
    <source>
        <strain evidence="2">CAIM 431</strain>
    </source>
</reference>
<gene>
    <name evidence="1" type="ORF">ACFSCS_07200</name>
</gene>
<dbReference type="SUPFAM" id="SSF88697">
    <property type="entry name" value="PUA domain-like"/>
    <property type="match status" value="1"/>
</dbReference>
<keyword evidence="2" id="KW-1185">Reference proteome</keyword>
<accession>A0ABW4RUH0</accession>
<evidence type="ECO:0000313" key="2">
    <source>
        <dbReference type="Proteomes" id="UP001597326"/>
    </source>
</evidence>
<dbReference type="InterPro" id="IPR015947">
    <property type="entry name" value="PUA-like_sf"/>
</dbReference>
<organism evidence="1 2">
    <name type="scientific">Luteococcus peritonei</name>
    <dbReference type="NCBI Taxonomy" id="88874"/>
    <lineage>
        <taxon>Bacteria</taxon>
        <taxon>Bacillati</taxon>
        <taxon>Actinomycetota</taxon>
        <taxon>Actinomycetes</taxon>
        <taxon>Propionibacteriales</taxon>
        <taxon>Propionibacteriaceae</taxon>
        <taxon>Luteococcus</taxon>
    </lineage>
</organism>
<comment type="caution">
    <text evidence="1">The sequence shown here is derived from an EMBL/GenBank/DDBJ whole genome shotgun (WGS) entry which is preliminary data.</text>
</comment>
<dbReference type="RefSeq" id="WP_343872917.1">
    <property type="nucleotide sequence ID" value="NZ_BAAAIX010000013.1"/>
</dbReference>
<evidence type="ECO:0000313" key="1">
    <source>
        <dbReference type="EMBL" id="MFD1889976.1"/>
    </source>
</evidence>
<protein>
    <recommendedName>
        <fullName evidence="3">EVE domain-containing protein</fullName>
    </recommendedName>
</protein>
<name>A0ABW4RUH0_9ACTN</name>
<proteinExistence type="predicted"/>
<dbReference type="Proteomes" id="UP001597326">
    <property type="component" value="Unassembled WGS sequence"/>
</dbReference>
<sequence length="145" mass="15795">MAESVTRERLGAWLLKARPGPGWLPQTVEQGRPVFRERCVTAGYRSGLMHPGDVVLLWLSGPAGADPSPGIWGVGEVTSSARLDEAGQLAVGVRLPVAEHVLVSREELRAHPLLHRLEVLRMPAGANPSWLDAEQWQAMGGLLRR</sequence>
<dbReference type="EMBL" id="JBHUFZ010000016">
    <property type="protein sequence ID" value="MFD1889976.1"/>
    <property type="molecule type" value="Genomic_DNA"/>
</dbReference>